<feature type="region of interest" description="Disordered" evidence="1">
    <location>
        <begin position="619"/>
        <end position="639"/>
    </location>
</feature>
<dbReference type="PANTHER" id="PTHR11161">
    <property type="entry name" value="O-ACYLTRANSFERASE"/>
    <property type="match status" value="1"/>
</dbReference>
<keyword evidence="2" id="KW-0812">Transmembrane</keyword>
<feature type="transmembrane region" description="Helical" evidence="2">
    <location>
        <begin position="578"/>
        <end position="600"/>
    </location>
</feature>
<protein>
    <recommendedName>
        <fullName evidence="4">Acyltransferase 3 domain-containing protein</fullName>
    </recommendedName>
</protein>
<dbReference type="EMBL" id="KZ150085">
    <property type="protein sequence ID" value="PZC73777.1"/>
    <property type="molecule type" value="Genomic_DNA"/>
</dbReference>
<gene>
    <name evidence="5" type="primary">HaOG208788</name>
    <name evidence="5" type="ORF">B5X24_HaOG208788</name>
</gene>
<name>A0A2W1BKH3_HELAM</name>
<proteinExistence type="predicted"/>
<feature type="transmembrane region" description="Helical" evidence="2">
    <location>
        <begin position="297"/>
        <end position="316"/>
    </location>
</feature>
<dbReference type="Proteomes" id="UP000249218">
    <property type="component" value="Unassembled WGS sequence"/>
</dbReference>
<evidence type="ECO:0000313" key="6">
    <source>
        <dbReference type="Proteomes" id="UP000249218"/>
    </source>
</evidence>
<dbReference type="OrthoDB" id="10265389at2759"/>
<feature type="transmembrane region" description="Helical" evidence="2">
    <location>
        <begin position="505"/>
        <end position="527"/>
    </location>
</feature>
<feature type="transmembrane region" description="Helical" evidence="2">
    <location>
        <begin position="472"/>
        <end position="493"/>
    </location>
</feature>
<feature type="domain" description="Acyltransferase 3" evidence="4">
    <location>
        <begin position="209"/>
        <end position="573"/>
    </location>
</feature>
<feature type="transmembrane region" description="Helical" evidence="2">
    <location>
        <begin position="387"/>
        <end position="406"/>
    </location>
</feature>
<feature type="signal peptide" evidence="3">
    <location>
        <begin position="1"/>
        <end position="16"/>
    </location>
</feature>
<dbReference type="Pfam" id="PF01757">
    <property type="entry name" value="Acyl_transf_3"/>
    <property type="match status" value="1"/>
</dbReference>
<accession>A0A2W1BKH3</accession>
<sequence length="651" mass="75507">MCTFVLFFIFLNSATAVIYRLNDSAYAHMPPLFHLDNYEECFDDPEGVYCTLELNLVSEEPNPLLNMIQEYSEHQSTHFNHTILNQGICIKQTCKEFYKADVDLRLTLEACLNESLYNKYKLKARVSNGFDCSKREKHPPIDYVGLSVAIICLIILMLNLIGSLSDYYLKERKFPGVFRFVYCFSIFRNWEKLVASPDKCRDDRLLALKGLHGIRAINIMLVITCHSVATGELLSVNPHYIEELYTYSIVHVILNGTLIMQTFFIVSSFLLVYNWMIRSEKHEPSWKLLPMQIIRRWLRLTPSYAVILALTATWFGRIASGPYWERYVSREMVDCRQDWWKHLLYISNYYDGSNCMPQAWYLAADTQLYYMGVIIFLLSRSGLSRKIMLSLIFIVGIILPALHTYYQNLDGILMITPQMALTFFVNNPTFDNTYKRGHTNMTGCIIGMAIGYMLYNWQQTGGDPKKFQKYRYIYWCLFPLCGLCCYSGSVFFWDQPPLPRYVHVLYALLLKPIFSIIMGVIIAGVIVRFEGLYRTILEWRAWTLLSRLSFCAYLMHIAIIRNIIAMQTTTQRSTIPGVLLQCAKIQLGSFIFAFFLWMLVETPFANLIQAIFSKTETTAQNDNEKDSTKAEDEKRPSKTDVSVNIVVLTKM</sequence>
<feature type="transmembrane region" description="Helical" evidence="2">
    <location>
        <begin position="206"/>
        <end position="229"/>
    </location>
</feature>
<organism evidence="5 6">
    <name type="scientific">Helicoverpa armigera</name>
    <name type="common">Cotton bollworm</name>
    <name type="synonym">Heliothis armigera</name>
    <dbReference type="NCBI Taxonomy" id="29058"/>
    <lineage>
        <taxon>Eukaryota</taxon>
        <taxon>Metazoa</taxon>
        <taxon>Ecdysozoa</taxon>
        <taxon>Arthropoda</taxon>
        <taxon>Hexapoda</taxon>
        <taxon>Insecta</taxon>
        <taxon>Pterygota</taxon>
        <taxon>Neoptera</taxon>
        <taxon>Endopterygota</taxon>
        <taxon>Lepidoptera</taxon>
        <taxon>Glossata</taxon>
        <taxon>Ditrysia</taxon>
        <taxon>Noctuoidea</taxon>
        <taxon>Noctuidae</taxon>
        <taxon>Heliothinae</taxon>
        <taxon>Helicoverpa</taxon>
    </lineage>
</organism>
<feature type="chain" id="PRO_5016054293" description="Acyltransferase 3 domain-containing protein" evidence="3">
    <location>
        <begin position="17"/>
        <end position="651"/>
    </location>
</feature>
<feature type="transmembrane region" description="Helical" evidence="2">
    <location>
        <begin position="548"/>
        <end position="566"/>
    </location>
</feature>
<feature type="transmembrane region" description="Helical" evidence="2">
    <location>
        <begin position="438"/>
        <end position="457"/>
    </location>
</feature>
<keyword evidence="6" id="KW-1185">Reference proteome</keyword>
<dbReference type="InterPro" id="IPR002656">
    <property type="entry name" value="Acyl_transf_3_dom"/>
</dbReference>
<keyword evidence="3" id="KW-0732">Signal</keyword>
<evidence type="ECO:0000259" key="4">
    <source>
        <dbReference type="Pfam" id="PF01757"/>
    </source>
</evidence>
<reference evidence="5 6" key="1">
    <citation type="journal article" date="2017" name="BMC Biol.">
        <title>Genomic innovations, transcriptional plasticity and gene loss underlying the evolution and divergence of two highly polyphagous and invasive Helicoverpa pest species.</title>
        <authorList>
            <person name="Pearce S.L."/>
            <person name="Clarke D.F."/>
            <person name="East P.D."/>
            <person name="Elfekih S."/>
            <person name="Gordon K.H."/>
            <person name="Jermiin L.S."/>
            <person name="McGaughran A."/>
            <person name="Oakeshott J.G."/>
            <person name="Papanikolaou A."/>
            <person name="Perera O.P."/>
            <person name="Rane R.V."/>
            <person name="Richards S."/>
            <person name="Tay W.T."/>
            <person name="Walsh T.K."/>
            <person name="Anderson A."/>
            <person name="Anderson C.J."/>
            <person name="Asgari S."/>
            <person name="Board P.G."/>
            <person name="Bretschneider A."/>
            <person name="Campbell P.M."/>
            <person name="Chertemps T."/>
            <person name="Christeller J.T."/>
            <person name="Coppin C.W."/>
            <person name="Downes S.J."/>
            <person name="Duan G."/>
            <person name="Farnsworth C.A."/>
            <person name="Good R.T."/>
            <person name="Han L.B."/>
            <person name="Han Y.C."/>
            <person name="Hatje K."/>
            <person name="Horne I."/>
            <person name="Huang Y.P."/>
            <person name="Hughes D.S."/>
            <person name="Jacquin-Joly E."/>
            <person name="James W."/>
            <person name="Jhangiani S."/>
            <person name="Kollmar M."/>
            <person name="Kuwar S.S."/>
            <person name="Li S."/>
            <person name="Liu N.Y."/>
            <person name="Maibeche M.T."/>
            <person name="Miller J.R."/>
            <person name="Montagne N."/>
            <person name="Perry T."/>
            <person name="Qu J."/>
            <person name="Song S.V."/>
            <person name="Sutton G.G."/>
            <person name="Vogel H."/>
            <person name="Walenz B.P."/>
            <person name="Xu W."/>
            <person name="Zhang H.J."/>
            <person name="Zou Z."/>
            <person name="Batterham P."/>
            <person name="Edwards O.R."/>
            <person name="Feyereisen R."/>
            <person name="Gibbs R.A."/>
            <person name="Heckel D.G."/>
            <person name="McGrath A."/>
            <person name="Robin C."/>
            <person name="Scherer S.E."/>
            <person name="Worley K.C."/>
            <person name="Wu Y.D."/>
        </authorList>
    </citation>
    <scope>NUCLEOTIDE SEQUENCE [LARGE SCALE GENOMIC DNA]</scope>
    <source>
        <strain evidence="5">Harm_GR_Male_#8</strain>
        <tissue evidence="5">Whole organism</tissue>
    </source>
</reference>
<evidence type="ECO:0000256" key="2">
    <source>
        <dbReference type="SAM" id="Phobius"/>
    </source>
</evidence>
<feature type="compositionally biased region" description="Basic and acidic residues" evidence="1">
    <location>
        <begin position="622"/>
        <end position="638"/>
    </location>
</feature>
<dbReference type="AlphaFoldDB" id="A0A2W1BKH3"/>
<dbReference type="InterPro" id="IPR052728">
    <property type="entry name" value="O2_lipid_transport_reg"/>
</dbReference>
<keyword evidence="2" id="KW-1133">Transmembrane helix</keyword>
<feature type="transmembrane region" description="Helical" evidence="2">
    <location>
        <begin position="143"/>
        <end position="169"/>
    </location>
</feature>
<evidence type="ECO:0000256" key="1">
    <source>
        <dbReference type="SAM" id="MobiDB-lite"/>
    </source>
</evidence>
<feature type="transmembrane region" description="Helical" evidence="2">
    <location>
        <begin position="249"/>
        <end position="276"/>
    </location>
</feature>
<feature type="transmembrane region" description="Helical" evidence="2">
    <location>
        <begin position="359"/>
        <end position="378"/>
    </location>
</feature>
<dbReference type="PANTHER" id="PTHR11161:SF22">
    <property type="entry name" value="ACYLTRANSFERASE 3 DOMAIN-CONTAINING PROTEIN-RELATED"/>
    <property type="match status" value="1"/>
</dbReference>
<evidence type="ECO:0000256" key="3">
    <source>
        <dbReference type="SAM" id="SignalP"/>
    </source>
</evidence>
<keyword evidence="2" id="KW-0472">Membrane</keyword>
<dbReference type="GO" id="GO:0016747">
    <property type="term" value="F:acyltransferase activity, transferring groups other than amino-acyl groups"/>
    <property type="evidence" value="ECO:0007669"/>
    <property type="project" value="InterPro"/>
</dbReference>
<evidence type="ECO:0000313" key="5">
    <source>
        <dbReference type="EMBL" id="PZC73777.1"/>
    </source>
</evidence>